<evidence type="ECO:0000256" key="18">
    <source>
        <dbReference type="RuleBase" id="RU364087"/>
    </source>
</evidence>
<dbReference type="FunFam" id="3.30.420.10:FF:000012">
    <property type="entry name" value="DNA polymerase III subunit epsilon"/>
    <property type="match status" value="1"/>
</dbReference>
<dbReference type="InterPro" id="IPR036397">
    <property type="entry name" value="RNaseH_sf"/>
</dbReference>
<evidence type="ECO:0000256" key="5">
    <source>
        <dbReference type="ARBA" id="ARBA00022695"/>
    </source>
</evidence>
<dbReference type="Proteomes" id="UP000077628">
    <property type="component" value="Unassembled WGS sequence"/>
</dbReference>
<keyword evidence="9 18" id="KW-0378">Hydrolase</keyword>
<dbReference type="SUPFAM" id="SSF53098">
    <property type="entry name" value="Ribonuclease H-like"/>
    <property type="match status" value="1"/>
</dbReference>
<evidence type="ECO:0000256" key="14">
    <source>
        <dbReference type="ARBA" id="ARBA00049244"/>
    </source>
</evidence>
<dbReference type="PANTHER" id="PTHR30231:SF41">
    <property type="entry name" value="DNA POLYMERASE III SUBUNIT EPSILON"/>
    <property type="match status" value="1"/>
</dbReference>
<keyword evidence="13 17" id="KW-0464">Manganese</keyword>
<evidence type="ECO:0000256" key="4">
    <source>
        <dbReference type="ARBA" id="ARBA00022679"/>
    </source>
</evidence>
<keyword evidence="12 18" id="KW-0239">DNA-directed DNA polymerase</keyword>
<dbReference type="InterPro" id="IPR006309">
    <property type="entry name" value="DnaQ_proteo"/>
</dbReference>
<reference evidence="21" key="1">
    <citation type="submission" date="2016-03" db="EMBL/GenBank/DDBJ databases">
        <authorList>
            <person name="Heylen K."/>
            <person name="De Vos P."/>
            <person name="Vekeman B."/>
        </authorList>
    </citation>
    <scope>NUCLEOTIDE SEQUENCE [LARGE SCALE GENOMIC DNA]</scope>
    <source>
        <strain evidence="21">R-45383</strain>
    </source>
</reference>
<feature type="binding site" evidence="16">
    <location>
        <position position="14"/>
    </location>
    <ligand>
        <name>substrate</name>
    </ligand>
</feature>
<protein>
    <recommendedName>
        <fullName evidence="3 18">DNA polymerase III subunit epsilon</fullName>
        <ecNumber evidence="2 18">2.7.7.7</ecNumber>
    </recommendedName>
</protein>
<dbReference type="GO" id="GO:0005829">
    <property type="term" value="C:cytosol"/>
    <property type="evidence" value="ECO:0007669"/>
    <property type="project" value="TreeGrafter"/>
</dbReference>
<evidence type="ECO:0000259" key="19">
    <source>
        <dbReference type="SMART" id="SM00479"/>
    </source>
</evidence>
<dbReference type="GO" id="GO:0003677">
    <property type="term" value="F:DNA binding"/>
    <property type="evidence" value="ECO:0007669"/>
    <property type="project" value="InterPro"/>
</dbReference>
<evidence type="ECO:0000256" key="2">
    <source>
        <dbReference type="ARBA" id="ARBA00012417"/>
    </source>
</evidence>
<dbReference type="GO" id="GO:0003887">
    <property type="term" value="F:DNA-directed DNA polymerase activity"/>
    <property type="evidence" value="ECO:0007669"/>
    <property type="project" value="UniProtKB-KW"/>
</dbReference>
<comment type="cofactor">
    <cofactor evidence="17">
        <name>Mg(2+)</name>
        <dbReference type="ChEBI" id="CHEBI:18420"/>
    </cofactor>
    <cofactor evidence="17">
        <name>Mn(2+)</name>
        <dbReference type="ChEBI" id="CHEBI:29035"/>
    </cofactor>
    <text evidence="17">Binds 2 divalent metal cations. Magnesium or manganese.</text>
</comment>
<evidence type="ECO:0000256" key="9">
    <source>
        <dbReference type="ARBA" id="ARBA00022801"/>
    </source>
</evidence>
<dbReference type="PANTHER" id="PTHR30231">
    <property type="entry name" value="DNA POLYMERASE III SUBUNIT EPSILON"/>
    <property type="match status" value="1"/>
</dbReference>
<dbReference type="NCBIfam" id="TIGR01406">
    <property type="entry name" value="dnaQ_proteo"/>
    <property type="match status" value="1"/>
</dbReference>
<dbReference type="EC" id="2.7.7.7" evidence="2 18"/>
<dbReference type="GO" id="GO:0045004">
    <property type="term" value="P:DNA replication proofreading"/>
    <property type="evidence" value="ECO:0007669"/>
    <property type="project" value="TreeGrafter"/>
</dbReference>
<comment type="function">
    <text evidence="18">DNA polymerase III is a complex, multichain enzyme responsible for most of the replicative synthesis in bacteria. The epsilon subunit contain the editing function and is a proofreading 3'-5' exonuclease.</text>
</comment>
<gene>
    <name evidence="18" type="primary">dnaQ</name>
    <name evidence="20" type="ORF">A1355_02810</name>
</gene>
<dbReference type="EMBL" id="LUUK01000111">
    <property type="protein sequence ID" value="OAI21106.1"/>
    <property type="molecule type" value="Genomic_DNA"/>
</dbReference>
<keyword evidence="4 18" id="KW-0808">Transferase</keyword>
<evidence type="ECO:0000256" key="15">
    <source>
        <dbReference type="PIRSR" id="PIRSR606309-1"/>
    </source>
</evidence>
<evidence type="ECO:0000313" key="21">
    <source>
        <dbReference type="Proteomes" id="UP000077628"/>
    </source>
</evidence>
<feature type="binding site" evidence="17">
    <location>
        <position position="163"/>
    </location>
    <ligand>
        <name>a divalent metal cation</name>
        <dbReference type="ChEBI" id="CHEBI:60240"/>
        <label>1</label>
        <note>catalytic</note>
    </ligand>
</feature>
<dbReference type="SMART" id="SM00479">
    <property type="entry name" value="EXOIII"/>
    <property type="match status" value="1"/>
</dbReference>
<dbReference type="InterPro" id="IPR013520">
    <property type="entry name" value="Ribonucl_H"/>
</dbReference>
<evidence type="ECO:0000256" key="16">
    <source>
        <dbReference type="PIRSR" id="PIRSR606309-2"/>
    </source>
</evidence>
<feature type="binding site" evidence="16">
    <location>
        <position position="12"/>
    </location>
    <ligand>
        <name>substrate</name>
    </ligand>
</feature>
<dbReference type="NCBIfam" id="TIGR00573">
    <property type="entry name" value="dnaq"/>
    <property type="match status" value="1"/>
</dbReference>
<feature type="active site" description="Proton acceptor" evidence="15">
    <location>
        <position position="158"/>
    </location>
</feature>
<feature type="binding site" evidence="16">
    <location>
        <position position="163"/>
    </location>
    <ligand>
        <name>substrate</name>
    </ligand>
</feature>
<dbReference type="GO" id="GO:0008408">
    <property type="term" value="F:3'-5' exonuclease activity"/>
    <property type="evidence" value="ECO:0007669"/>
    <property type="project" value="TreeGrafter"/>
</dbReference>
<evidence type="ECO:0000256" key="8">
    <source>
        <dbReference type="ARBA" id="ARBA00022723"/>
    </source>
</evidence>
<dbReference type="OrthoDB" id="9804290at2"/>
<comment type="cofactor">
    <cofactor evidence="1 18">
        <name>Mn(2+)</name>
        <dbReference type="ChEBI" id="CHEBI:29035"/>
    </cofactor>
</comment>
<keyword evidence="7 18" id="KW-0540">Nuclease</keyword>
<comment type="subunit">
    <text evidence="18">DNA polymerase III contains a core (composed of alpha, epsilon and theta chains) that associates with a tau subunit. This core dimerizes to form the POLIII' complex. PolIII' associates with the gamma complex (composed of gamma, delta, delta', psi and chi chains) and with the beta chain to form the complete DNA polymerase III complex.</text>
</comment>
<feature type="domain" description="Exonuclease" evidence="19">
    <location>
        <begin position="7"/>
        <end position="180"/>
    </location>
</feature>
<feature type="binding site" evidence="17">
    <location>
        <position position="12"/>
    </location>
    <ligand>
        <name>a divalent metal cation</name>
        <dbReference type="ChEBI" id="CHEBI:60240"/>
        <label>1</label>
        <note>catalytic</note>
    </ligand>
</feature>
<evidence type="ECO:0000256" key="6">
    <source>
        <dbReference type="ARBA" id="ARBA00022705"/>
    </source>
</evidence>
<evidence type="ECO:0000256" key="7">
    <source>
        <dbReference type="ARBA" id="ARBA00022722"/>
    </source>
</evidence>
<dbReference type="NCBIfam" id="NF004316">
    <property type="entry name" value="PRK05711.1"/>
    <property type="match status" value="1"/>
</dbReference>
<keyword evidence="21" id="KW-1185">Reference proteome</keyword>
<dbReference type="InterPro" id="IPR006054">
    <property type="entry name" value="DnaQ"/>
</dbReference>
<evidence type="ECO:0000256" key="17">
    <source>
        <dbReference type="PIRSR" id="PIRSR606309-3"/>
    </source>
</evidence>
<dbReference type="Pfam" id="PF00929">
    <property type="entry name" value="RNase_T"/>
    <property type="match status" value="1"/>
</dbReference>
<comment type="catalytic activity">
    <reaction evidence="14 18">
        <text>DNA(n) + a 2'-deoxyribonucleoside 5'-triphosphate = DNA(n+1) + diphosphate</text>
        <dbReference type="Rhea" id="RHEA:22508"/>
        <dbReference type="Rhea" id="RHEA-COMP:17339"/>
        <dbReference type="Rhea" id="RHEA-COMP:17340"/>
        <dbReference type="ChEBI" id="CHEBI:33019"/>
        <dbReference type="ChEBI" id="CHEBI:61560"/>
        <dbReference type="ChEBI" id="CHEBI:173112"/>
        <dbReference type="EC" id="2.7.7.7"/>
    </reaction>
</comment>
<accession>A0A177NST8</accession>
<evidence type="ECO:0000313" key="20">
    <source>
        <dbReference type="EMBL" id="OAI21106.1"/>
    </source>
</evidence>
<comment type="caution">
    <text evidence="20">The sequence shown here is derived from an EMBL/GenBank/DDBJ whole genome shotgun (WGS) entry which is preliminary data.</text>
</comment>
<feature type="binding site" evidence="16">
    <location>
        <position position="62"/>
    </location>
    <ligand>
        <name>substrate</name>
    </ligand>
</feature>
<dbReference type="AlphaFoldDB" id="A0A177NST8"/>
<dbReference type="GO" id="GO:0046872">
    <property type="term" value="F:metal ion binding"/>
    <property type="evidence" value="ECO:0007669"/>
    <property type="project" value="UniProtKB-KW"/>
</dbReference>
<keyword evidence="10 18" id="KW-0269">Exonuclease</keyword>
<dbReference type="CDD" id="cd06131">
    <property type="entry name" value="DNA_pol_III_epsilon_Ecoli_like"/>
    <property type="match status" value="1"/>
</dbReference>
<name>A0A177NST8_9GAMM</name>
<evidence type="ECO:0000256" key="10">
    <source>
        <dbReference type="ARBA" id="ARBA00022839"/>
    </source>
</evidence>
<dbReference type="STRING" id="702114.A1355_02810"/>
<evidence type="ECO:0000256" key="12">
    <source>
        <dbReference type="ARBA" id="ARBA00022932"/>
    </source>
</evidence>
<keyword evidence="5 18" id="KW-0548">Nucleotidyltransferase</keyword>
<dbReference type="RefSeq" id="WP_064027125.1">
    <property type="nucleotide sequence ID" value="NZ_LUUK01000111.1"/>
</dbReference>
<keyword evidence="6 18" id="KW-0235">DNA replication</keyword>
<sequence length="242" mass="27070">MSPRQHRQIVLDTETTGINPKEGHKIIEIGCVELVNRRLTRNHFHVYLNPDREIDAGAIEVHGITNEFLRDKPRFADVVEDFMAFTAGAELIIHNAPFDVGFLNHELSLLPGETRTVESNSSVFDTLPFARKKHPGARASLDALCKRYGIDNSHRELHGALLDAEILADVYLLMTGGQFSLLEDTETERTGEQAIVQLSADRPRLKVIACNDEEQTAHEQRLAKIAKVSGNCLWLAEPPETT</sequence>
<evidence type="ECO:0000256" key="3">
    <source>
        <dbReference type="ARBA" id="ARBA00020352"/>
    </source>
</evidence>
<feature type="binding site" evidence="17">
    <location>
        <position position="14"/>
    </location>
    <ligand>
        <name>a divalent metal cation</name>
        <dbReference type="ChEBI" id="CHEBI:60240"/>
        <label>1</label>
        <note>catalytic</note>
    </ligand>
</feature>
<keyword evidence="11 17" id="KW-0460">Magnesium</keyword>
<dbReference type="InterPro" id="IPR012337">
    <property type="entry name" value="RNaseH-like_sf"/>
</dbReference>
<proteinExistence type="predicted"/>
<keyword evidence="8 17" id="KW-0479">Metal-binding</keyword>
<dbReference type="Gene3D" id="3.30.420.10">
    <property type="entry name" value="Ribonuclease H-like superfamily/Ribonuclease H"/>
    <property type="match status" value="1"/>
</dbReference>
<evidence type="ECO:0000256" key="11">
    <source>
        <dbReference type="ARBA" id="ARBA00022842"/>
    </source>
</evidence>
<evidence type="ECO:0000256" key="13">
    <source>
        <dbReference type="ARBA" id="ARBA00023211"/>
    </source>
</evidence>
<organism evidence="20 21">
    <name type="scientific">Methylomonas koyamae</name>
    <dbReference type="NCBI Taxonomy" id="702114"/>
    <lineage>
        <taxon>Bacteria</taxon>
        <taxon>Pseudomonadati</taxon>
        <taxon>Pseudomonadota</taxon>
        <taxon>Gammaproteobacteria</taxon>
        <taxon>Methylococcales</taxon>
        <taxon>Methylococcaceae</taxon>
        <taxon>Methylomonas</taxon>
    </lineage>
</organism>
<evidence type="ECO:0000256" key="1">
    <source>
        <dbReference type="ARBA" id="ARBA00001936"/>
    </source>
</evidence>